<accession>A0A7R9QWW9</accession>
<dbReference type="AlphaFoldDB" id="A0A7R9QWW9"/>
<gene>
    <name evidence="1" type="ORF">ONB1V03_LOCUS17476</name>
</gene>
<reference evidence="1" key="1">
    <citation type="submission" date="2020-11" db="EMBL/GenBank/DDBJ databases">
        <authorList>
            <person name="Tran Van P."/>
        </authorList>
    </citation>
    <scope>NUCLEOTIDE SEQUENCE</scope>
</reference>
<evidence type="ECO:0000313" key="1">
    <source>
        <dbReference type="EMBL" id="CAD7660914.1"/>
    </source>
</evidence>
<dbReference type="Proteomes" id="UP000728032">
    <property type="component" value="Unassembled WGS sequence"/>
</dbReference>
<sequence>MKLKLAPVQLAQRSVTYNSET</sequence>
<dbReference type="EMBL" id="CAJPVJ010021760">
    <property type="protein sequence ID" value="CAG2178050.1"/>
    <property type="molecule type" value="Genomic_DNA"/>
</dbReference>
<evidence type="ECO:0000313" key="2">
    <source>
        <dbReference type="Proteomes" id="UP000728032"/>
    </source>
</evidence>
<dbReference type="EMBL" id="OC936585">
    <property type="protein sequence ID" value="CAD7660914.1"/>
    <property type="molecule type" value="Genomic_DNA"/>
</dbReference>
<protein>
    <submittedName>
        <fullName evidence="1">Uncharacterized protein</fullName>
    </submittedName>
</protein>
<organism evidence="1">
    <name type="scientific">Oppiella nova</name>
    <dbReference type="NCBI Taxonomy" id="334625"/>
    <lineage>
        <taxon>Eukaryota</taxon>
        <taxon>Metazoa</taxon>
        <taxon>Ecdysozoa</taxon>
        <taxon>Arthropoda</taxon>
        <taxon>Chelicerata</taxon>
        <taxon>Arachnida</taxon>
        <taxon>Acari</taxon>
        <taxon>Acariformes</taxon>
        <taxon>Sarcoptiformes</taxon>
        <taxon>Oribatida</taxon>
        <taxon>Brachypylina</taxon>
        <taxon>Oppioidea</taxon>
        <taxon>Oppiidae</taxon>
        <taxon>Oppiella</taxon>
    </lineage>
</organism>
<name>A0A7R9QWW9_9ACAR</name>
<keyword evidence="2" id="KW-1185">Reference proteome</keyword>
<proteinExistence type="predicted"/>